<sequence>MHPECHDSHRIPPSPKVLVRPGLSLILSGLAGTVCGLVPLPQVIFPICLSLGLLSAFTLRRLPGSARLAWGIGLCGVASLAATAVSRSFFLLFAFWFLWFMLFVLPLVGIRWQRLSLIRRLGISLVLPPLLYLGTAFTLFHFWGGQPAPDTETRDSQQREPAVGPAVSFLTYAISPPQGPCCVLSCDYNGSEWVWKVYRPLIDYWFAAPGCHYYDPNKPTAKP</sequence>
<evidence type="ECO:0000313" key="2">
    <source>
        <dbReference type="EMBL" id="MBB6050911.1"/>
    </source>
</evidence>
<organism evidence="2 3">
    <name type="scientific">Armatimonas rosea</name>
    <dbReference type="NCBI Taxonomy" id="685828"/>
    <lineage>
        <taxon>Bacteria</taxon>
        <taxon>Bacillati</taxon>
        <taxon>Armatimonadota</taxon>
        <taxon>Armatimonadia</taxon>
        <taxon>Armatimonadales</taxon>
        <taxon>Armatimonadaceae</taxon>
        <taxon>Armatimonas</taxon>
    </lineage>
</organism>
<keyword evidence="1" id="KW-1133">Transmembrane helix</keyword>
<keyword evidence="3" id="KW-1185">Reference proteome</keyword>
<accession>A0A7W9W768</accession>
<dbReference type="EMBL" id="JACHGW010000002">
    <property type="protein sequence ID" value="MBB6050911.1"/>
    <property type="molecule type" value="Genomic_DNA"/>
</dbReference>
<proteinExistence type="predicted"/>
<gene>
    <name evidence="2" type="ORF">HNQ39_002702</name>
</gene>
<feature type="transmembrane region" description="Helical" evidence="1">
    <location>
        <begin position="121"/>
        <end position="143"/>
    </location>
</feature>
<feature type="transmembrane region" description="Helical" evidence="1">
    <location>
        <begin position="25"/>
        <end position="54"/>
    </location>
</feature>
<dbReference type="Proteomes" id="UP000520814">
    <property type="component" value="Unassembled WGS sequence"/>
</dbReference>
<keyword evidence="1" id="KW-0472">Membrane</keyword>
<keyword evidence="1" id="KW-0812">Transmembrane</keyword>
<comment type="caution">
    <text evidence="2">The sequence shown here is derived from an EMBL/GenBank/DDBJ whole genome shotgun (WGS) entry which is preliminary data.</text>
</comment>
<protein>
    <submittedName>
        <fullName evidence="2">Uncharacterized protein</fullName>
    </submittedName>
</protein>
<name>A0A7W9W768_ARMRO</name>
<reference evidence="2 3" key="1">
    <citation type="submission" date="2020-08" db="EMBL/GenBank/DDBJ databases">
        <title>Genomic Encyclopedia of Type Strains, Phase IV (KMG-IV): sequencing the most valuable type-strain genomes for metagenomic binning, comparative biology and taxonomic classification.</title>
        <authorList>
            <person name="Goeker M."/>
        </authorList>
    </citation>
    <scope>NUCLEOTIDE SEQUENCE [LARGE SCALE GENOMIC DNA]</scope>
    <source>
        <strain evidence="2 3">DSM 23562</strain>
    </source>
</reference>
<dbReference type="AlphaFoldDB" id="A0A7W9W768"/>
<evidence type="ECO:0000256" key="1">
    <source>
        <dbReference type="SAM" id="Phobius"/>
    </source>
</evidence>
<feature type="transmembrane region" description="Helical" evidence="1">
    <location>
        <begin position="90"/>
        <end position="109"/>
    </location>
</feature>
<feature type="transmembrane region" description="Helical" evidence="1">
    <location>
        <begin position="66"/>
        <end position="84"/>
    </location>
</feature>
<evidence type="ECO:0000313" key="3">
    <source>
        <dbReference type="Proteomes" id="UP000520814"/>
    </source>
</evidence>